<evidence type="ECO:0000313" key="7">
    <source>
        <dbReference type="Proteomes" id="UP000807825"/>
    </source>
</evidence>
<dbReference type="InterPro" id="IPR001610">
    <property type="entry name" value="PAC"/>
</dbReference>
<evidence type="ECO:0000256" key="1">
    <source>
        <dbReference type="PROSITE-ProRule" id="PRU00169"/>
    </source>
</evidence>
<dbReference type="CDD" id="cd00130">
    <property type="entry name" value="PAS"/>
    <property type="match status" value="1"/>
</dbReference>
<dbReference type="PROSITE" id="PS51832">
    <property type="entry name" value="HD_GYP"/>
    <property type="match status" value="1"/>
</dbReference>
<keyword evidence="1" id="KW-0597">Phosphoprotein</keyword>
<dbReference type="InterPro" id="IPR035965">
    <property type="entry name" value="PAS-like_dom_sf"/>
</dbReference>
<evidence type="ECO:0000259" key="5">
    <source>
        <dbReference type="PROSITE" id="PS51832"/>
    </source>
</evidence>
<dbReference type="Gene3D" id="3.40.50.2300">
    <property type="match status" value="1"/>
</dbReference>
<dbReference type="Gene3D" id="3.30.450.20">
    <property type="entry name" value="PAS domain"/>
    <property type="match status" value="1"/>
</dbReference>
<feature type="domain" description="PAS" evidence="3">
    <location>
        <begin position="153"/>
        <end position="225"/>
    </location>
</feature>
<evidence type="ECO:0000259" key="3">
    <source>
        <dbReference type="PROSITE" id="PS50112"/>
    </source>
</evidence>
<dbReference type="InterPro" id="IPR013767">
    <property type="entry name" value="PAS_fold"/>
</dbReference>
<evidence type="ECO:0000313" key="6">
    <source>
        <dbReference type="EMBL" id="MBI5252521.1"/>
    </source>
</evidence>
<feature type="modified residue" description="4-aspartylphosphate" evidence="1">
    <location>
        <position position="58"/>
    </location>
</feature>
<dbReference type="EMBL" id="JACRDE010000619">
    <property type="protein sequence ID" value="MBI5252521.1"/>
    <property type="molecule type" value="Genomic_DNA"/>
</dbReference>
<proteinExistence type="predicted"/>
<dbReference type="PROSITE" id="PS50110">
    <property type="entry name" value="RESPONSE_REGULATORY"/>
    <property type="match status" value="1"/>
</dbReference>
<protein>
    <submittedName>
        <fullName evidence="6">PAS domain S-box protein</fullName>
    </submittedName>
</protein>
<dbReference type="SMART" id="SM00086">
    <property type="entry name" value="PAC"/>
    <property type="match status" value="1"/>
</dbReference>
<dbReference type="SUPFAM" id="SSF55785">
    <property type="entry name" value="PYP-like sensor domain (PAS domain)"/>
    <property type="match status" value="1"/>
</dbReference>
<dbReference type="PANTHER" id="PTHR45228">
    <property type="entry name" value="CYCLIC DI-GMP PHOSPHODIESTERASE TM_0186-RELATED"/>
    <property type="match status" value="1"/>
</dbReference>
<dbReference type="AlphaFoldDB" id="A0A9D6V9P9"/>
<name>A0A9D6V9P9_9BACT</name>
<dbReference type="SMART" id="SM00091">
    <property type="entry name" value="PAS"/>
    <property type="match status" value="1"/>
</dbReference>
<dbReference type="GO" id="GO:0006355">
    <property type="term" value="P:regulation of DNA-templated transcription"/>
    <property type="evidence" value="ECO:0007669"/>
    <property type="project" value="InterPro"/>
</dbReference>
<dbReference type="InterPro" id="IPR037522">
    <property type="entry name" value="HD_GYP_dom"/>
</dbReference>
<feature type="domain" description="HD-GYP" evidence="5">
    <location>
        <begin position="286"/>
        <end position="326"/>
    </location>
</feature>
<dbReference type="InterPro" id="IPR000700">
    <property type="entry name" value="PAS-assoc_C"/>
</dbReference>
<accession>A0A9D6V9P9</accession>
<comment type="caution">
    <text evidence="6">The sequence shown here is derived from an EMBL/GenBank/DDBJ whole genome shotgun (WGS) entry which is preliminary data.</text>
</comment>
<feature type="domain" description="PAC" evidence="4">
    <location>
        <begin position="227"/>
        <end position="281"/>
    </location>
</feature>
<dbReference type="Pfam" id="PF00072">
    <property type="entry name" value="Response_reg"/>
    <property type="match status" value="1"/>
</dbReference>
<feature type="domain" description="Response regulatory" evidence="2">
    <location>
        <begin position="8"/>
        <end position="123"/>
    </location>
</feature>
<dbReference type="NCBIfam" id="TIGR00229">
    <property type="entry name" value="sensory_box"/>
    <property type="match status" value="1"/>
</dbReference>
<sequence>MESESSARVLAISCDPDSLGIARDCLEAAIGVALVTVEGGPGALDALRTENPSVVLLDISAGGIDYAEVAAVTDRMRTFAATVLIAHPRDLNRAIQYVEQGAYDFIEKPIDKRLLSLALRRAYQHVSSVRFARTYDRLVEEAVEEKTLELVQRKDFLAGILNSSTLVSVIVTDLDQNICFWNRGAENIFGYAAQEMIGTKVTKLYPDDPSSRQTVETLQHRVHSKEHSVHGKMRQVAKDGRLLTMSLAISPMLGASGEVRGILGIGLDVTEEARLNQELLKSFQLLKETQDVSIFSLARLAESRDEETGMHLTRIQHYCRALCNQL</sequence>
<dbReference type="InterPro" id="IPR011006">
    <property type="entry name" value="CheY-like_superfamily"/>
</dbReference>
<dbReference type="Proteomes" id="UP000807825">
    <property type="component" value="Unassembled WGS sequence"/>
</dbReference>
<dbReference type="InterPro" id="IPR000014">
    <property type="entry name" value="PAS"/>
</dbReference>
<dbReference type="SUPFAM" id="SSF52172">
    <property type="entry name" value="CheY-like"/>
    <property type="match status" value="1"/>
</dbReference>
<reference evidence="6" key="1">
    <citation type="submission" date="2020-07" db="EMBL/GenBank/DDBJ databases">
        <title>Huge and variable diversity of episymbiotic CPR bacteria and DPANN archaea in groundwater ecosystems.</title>
        <authorList>
            <person name="He C.Y."/>
            <person name="Keren R."/>
            <person name="Whittaker M."/>
            <person name="Farag I.F."/>
            <person name="Doudna J."/>
            <person name="Cate J.H.D."/>
            <person name="Banfield J.F."/>
        </authorList>
    </citation>
    <scope>NUCLEOTIDE SEQUENCE</scope>
    <source>
        <strain evidence="6">NC_groundwater_1664_Pr3_B-0.1um_52_9</strain>
    </source>
</reference>
<dbReference type="Pfam" id="PF00989">
    <property type="entry name" value="PAS"/>
    <property type="match status" value="1"/>
</dbReference>
<evidence type="ECO:0000259" key="2">
    <source>
        <dbReference type="PROSITE" id="PS50110"/>
    </source>
</evidence>
<dbReference type="PROSITE" id="PS50113">
    <property type="entry name" value="PAC"/>
    <property type="match status" value="1"/>
</dbReference>
<dbReference type="InterPro" id="IPR052020">
    <property type="entry name" value="Cyclic_di-GMP/3'3'-cGAMP_PDE"/>
</dbReference>
<dbReference type="PROSITE" id="PS50112">
    <property type="entry name" value="PAS"/>
    <property type="match status" value="1"/>
</dbReference>
<gene>
    <name evidence="6" type="ORF">HY912_23755</name>
</gene>
<dbReference type="PANTHER" id="PTHR45228:SF1">
    <property type="entry name" value="CYCLIC DI-GMP PHOSPHODIESTERASE TM_0186"/>
    <property type="match status" value="1"/>
</dbReference>
<organism evidence="6 7">
    <name type="scientific">Desulfomonile tiedjei</name>
    <dbReference type="NCBI Taxonomy" id="2358"/>
    <lineage>
        <taxon>Bacteria</taxon>
        <taxon>Pseudomonadati</taxon>
        <taxon>Thermodesulfobacteriota</taxon>
        <taxon>Desulfomonilia</taxon>
        <taxon>Desulfomonilales</taxon>
        <taxon>Desulfomonilaceae</taxon>
        <taxon>Desulfomonile</taxon>
    </lineage>
</organism>
<dbReference type="GO" id="GO:0000160">
    <property type="term" value="P:phosphorelay signal transduction system"/>
    <property type="evidence" value="ECO:0007669"/>
    <property type="project" value="InterPro"/>
</dbReference>
<feature type="non-terminal residue" evidence="6">
    <location>
        <position position="326"/>
    </location>
</feature>
<evidence type="ECO:0000259" key="4">
    <source>
        <dbReference type="PROSITE" id="PS50113"/>
    </source>
</evidence>
<dbReference type="InterPro" id="IPR001789">
    <property type="entry name" value="Sig_transdc_resp-reg_receiver"/>
</dbReference>